<evidence type="ECO:0000313" key="3">
    <source>
        <dbReference type="Proteomes" id="UP000031586"/>
    </source>
</evidence>
<name>A0A0C1VS78_9VIBR</name>
<protein>
    <submittedName>
        <fullName evidence="2">Uncharacterized protein</fullName>
    </submittedName>
</protein>
<dbReference type="PATRIC" id="fig|1229493.5.peg.1638"/>
<reference evidence="2 3" key="1">
    <citation type="submission" date="2014-07" db="EMBL/GenBank/DDBJ databases">
        <title>Unique and conserved regions in Vibrio harveyi and related species in comparison with the shrimp pathogen Vibrio harveyi CAIM 1792.</title>
        <authorList>
            <person name="Espinoza-Valles I."/>
            <person name="Vora G."/>
            <person name="Leekitcharoenphon P."/>
            <person name="Ussery D."/>
            <person name="Hoj L."/>
            <person name="Gomez-Gil B."/>
        </authorList>
    </citation>
    <scope>NUCLEOTIDE SEQUENCE [LARGE SCALE GENOMIC DNA]</scope>
    <source>
        <strain evidence="3">CAIM 1854 / LMG 25443</strain>
    </source>
</reference>
<dbReference type="RefSeq" id="WP_020197670.1">
    <property type="nucleotide sequence ID" value="NZ_BAOH01000133.1"/>
</dbReference>
<evidence type="ECO:0000313" key="2">
    <source>
        <dbReference type="EMBL" id="KIF52748.1"/>
    </source>
</evidence>
<feature type="region of interest" description="Disordered" evidence="1">
    <location>
        <begin position="1"/>
        <end position="30"/>
    </location>
</feature>
<comment type="caution">
    <text evidence="2">The sequence shown here is derived from an EMBL/GenBank/DDBJ whole genome shotgun (WGS) entry which is preliminary data.</text>
</comment>
<sequence length="61" mass="6928">MYKGQTLSLNKTNGKEALRGSQSSKQDIQVKESRVPGLYGCNRYKSSKRKIEDSNLTFNPF</sequence>
<dbReference type="Proteomes" id="UP000031586">
    <property type="component" value="Unassembled WGS sequence"/>
</dbReference>
<gene>
    <name evidence="2" type="ORF">H735_12645</name>
</gene>
<dbReference type="AlphaFoldDB" id="A0A0C1VS78"/>
<proteinExistence type="predicted"/>
<dbReference type="GeneID" id="79918090"/>
<feature type="compositionally biased region" description="Polar residues" evidence="1">
    <location>
        <begin position="1"/>
        <end position="12"/>
    </location>
</feature>
<organism evidence="2 3">
    <name type="scientific">Vibrio owensii CAIM 1854 = LMG 25443</name>
    <dbReference type="NCBI Taxonomy" id="1229493"/>
    <lineage>
        <taxon>Bacteria</taxon>
        <taxon>Pseudomonadati</taxon>
        <taxon>Pseudomonadota</taxon>
        <taxon>Gammaproteobacteria</taxon>
        <taxon>Vibrionales</taxon>
        <taxon>Vibrionaceae</taxon>
        <taxon>Vibrio</taxon>
    </lineage>
</organism>
<evidence type="ECO:0000256" key="1">
    <source>
        <dbReference type="SAM" id="MobiDB-lite"/>
    </source>
</evidence>
<accession>A0A0C1VS78</accession>
<dbReference type="EMBL" id="JPRD01000019">
    <property type="protein sequence ID" value="KIF52748.1"/>
    <property type="molecule type" value="Genomic_DNA"/>
</dbReference>